<dbReference type="EMBL" id="CP086239">
    <property type="protein sequence ID" value="WAG61212.1"/>
    <property type="molecule type" value="Genomic_DNA"/>
</dbReference>
<sequence>MDNKTKIAKKPGVEPLMGGDNYMAKCNEHPNGPWLGHCKIISGDADVEAREHNHLSHNDQDIAFVIRVNCKQ</sequence>
<reference evidence="1" key="1">
    <citation type="submission" date="2021-11" db="EMBL/GenBank/DDBJ databases">
        <title>Clostridia strains as spoilage organisms.</title>
        <authorList>
            <person name="Wambui J."/>
            <person name="Stevens M.J.A."/>
            <person name="Stephan R."/>
        </authorList>
    </citation>
    <scope>NUCLEOTIDE SEQUENCE</scope>
    <source>
        <strain evidence="1">CF009</strain>
    </source>
</reference>
<gene>
    <name evidence="1" type="ORF">LL038_02885</name>
</gene>
<evidence type="ECO:0000313" key="1">
    <source>
        <dbReference type="EMBL" id="WAG61212.1"/>
    </source>
</evidence>
<dbReference type="RefSeq" id="WP_216122369.1">
    <property type="nucleotide sequence ID" value="NZ_CP086239.1"/>
</dbReference>
<protein>
    <submittedName>
        <fullName evidence="1">Uncharacterized protein</fullName>
    </submittedName>
</protein>
<dbReference type="Proteomes" id="UP001164733">
    <property type="component" value="Chromosome"/>
</dbReference>
<proteinExistence type="predicted"/>
<accession>A0AA47EJ74</accession>
<name>A0AA47EJ74_9CLOT</name>
<organism evidence="1 2">
    <name type="scientific">Clostridium estertheticum</name>
    <dbReference type="NCBI Taxonomy" id="238834"/>
    <lineage>
        <taxon>Bacteria</taxon>
        <taxon>Bacillati</taxon>
        <taxon>Bacillota</taxon>
        <taxon>Clostridia</taxon>
        <taxon>Eubacteriales</taxon>
        <taxon>Clostridiaceae</taxon>
        <taxon>Clostridium</taxon>
    </lineage>
</organism>
<evidence type="ECO:0000313" key="2">
    <source>
        <dbReference type="Proteomes" id="UP001164733"/>
    </source>
</evidence>
<dbReference type="AlphaFoldDB" id="A0AA47EJ74"/>